<feature type="domain" description="DDE" evidence="1">
    <location>
        <begin position="3"/>
        <end position="35"/>
    </location>
</feature>
<sequence>MSLYRGFDSKGNTIDFFLSKTRNQKAAKRFSRKLCGLFMFQNFLL</sequence>
<dbReference type="Pfam" id="PF13610">
    <property type="entry name" value="DDE_Tnp_IS240"/>
    <property type="match status" value="1"/>
</dbReference>
<accession>A0A4U3A5X4</accession>
<dbReference type="EMBL" id="SZOD01000525">
    <property type="protein sequence ID" value="TKI82642.1"/>
    <property type="molecule type" value="Genomic_DNA"/>
</dbReference>
<reference evidence="2 3" key="1">
    <citation type="journal article" date="2019" name="Environ. Microbiol.">
        <title>An active ?-lactamase is a part of an orchestrated cell wall stress resistance network of Bacillus subtilis and related rhizosphere species.</title>
        <authorList>
            <person name="Bucher T."/>
            <person name="Keren-Paz A."/>
            <person name="Hausser J."/>
            <person name="Olender T."/>
            <person name="Cytryn E."/>
            <person name="Kolodkin-Gal I."/>
        </authorList>
    </citation>
    <scope>NUCLEOTIDE SEQUENCE [LARGE SCALE GENOMIC DNA]</scope>
    <source>
        <strain evidence="2 3">I186</strain>
    </source>
</reference>
<name>A0A4U3A5X4_BACMY</name>
<gene>
    <name evidence="2" type="ORF">FC701_20700</name>
</gene>
<dbReference type="InterPro" id="IPR032874">
    <property type="entry name" value="DDE_dom"/>
</dbReference>
<dbReference type="AlphaFoldDB" id="A0A4U3A5X4"/>
<evidence type="ECO:0000313" key="2">
    <source>
        <dbReference type="EMBL" id="TKI82642.1"/>
    </source>
</evidence>
<organism evidence="2 3">
    <name type="scientific">Bacillus mycoides</name>
    <dbReference type="NCBI Taxonomy" id="1405"/>
    <lineage>
        <taxon>Bacteria</taxon>
        <taxon>Bacillati</taxon>
        <taxon>Bacillota</taxon>
        <taxon>Bacilli</taxon>
        <taxon>Bacillales</taxon>
        <taxon>Bacillaceae</taxon>
        <taxon>Bacillus</taxon>
        <taxon>Bacillus cereus group</taxon>
    </lineage>
</organism>
<proteinExistence type="predicted"/>
<evidence type="ECO:0000313" key="3">
    <source>
        <dbReference type="Proteomes" id="UP000305524"/>
    </source>
</evidence>
<comment type="caution">
    <text evidence="2">The sequence shown here is derived from an EMBL/GenBank/DDBJ whole genome shotgun (WGS) entry which is preliminary data.</text>
</comment>
<dbReference type="Proteomes" id="UP000305524">
    <property type="component" value="Unassembled WGS sequence"/>
</dbReference>
<evidence type="ECO:0000259" key="1">
    <source>
        <dbReference type="Pfam" id="PF13610"/>
    </source>
</evidence>
<protein>
    <submittedName>
        <fullName evidence="2">DDE-type integrase/transposase/recombinase</fullName>
    </submittedName>
</protein>